<dbReference type="AlphaFoldDB" id="A0A1D8TY07"/>
<dbReference type="InterPro" id="IPR029044">
    <property type="entry name" value="Nucleotide-diphossugar_trans"/>
</dbReference>
<dbReference type="GO" id="GO:0016758">
    <property type="term" value="F:hexosyltransferase activity"/>
    <property type="evidence" value="ECO:0007669"/>
    <property type="project" value="UniProtKB-ARBA"/>
</dbReference>
<evidence type="ECO:0000256" key="1">
    <source>
        <dbReference type="SAM" id="MobiDB-lite"/>
    </source>
</evidence>
<sequence length="963" mass="111952">MTTEPLVIVTSIAPGNLNKQQAAINSWLSLGFEVVSLNILEEIEKLQPLYQDIKFHRVFRDGREHYGKPYVYIDDLLSYLREYGSQICGIVNADIILKAEQDFTDFIREQTQDSILLASRVDIDTAESINGEIYDVGVDVFFFEKELLEKFPSSDFCLGIPFWDFWVPVIAWQQGLTIKDLVSPVAYHVKHSTNYSYEIWQKSALKFTKIFAPARYHSYQEKADINKVDYDLIGHIDNYIVKQFLTIYQNSKKPIIYKHRLPDAQNPVYSHTNTKNHDYNSLVWSAWSSYHAGNFTTMAEELKNSLSITPYQATETISDWIEQFTTFSAAHGSPFNSYRVSNLPEWQNLIRSTLLNRPFSTYKWKPKVSIITSVFKGDKYIEHFLKDITDQTVFAECELLLVNPNSPGNEEPVIKKYMTRYPNIIYIKLDEDPGLYEVWNMSIRLARGHYITNANLDDRRAPRHIQEHMRALDEHPDVDVVCAPLKVTMQPNETWDNNTAHAVWYVGFPEYFGTEDFFQEKWWAEGEEKGKIGSQNLPHCMPVWRKSVHEKNGYFDEIGYGASADWEFWLRCSTNGSKFMLLREPLGIYLEDPQSYNRRFESTVDFEKKILQEYYVPLTQESNGNGNLDVSQTQEQDSGFEDSGDYPKKLNLASALQYHYGEHRSGWSYAMNSLKALHNDAGILVDGFIEKKFAWGSDPGDCNNSPTAYTEPWIGFIHCPPYAPKWFQEHLSPQRIFTSQLWQESIKYCQGLFCLSEDSRRWLQKQLDVPIVSVIHPTETPDVTFSMDKFLANPEPTIIQIGIWLRKMHSIYYLPVKNYKKVVLRKPYAGEMLHTEKQVFNLQPNYSYVQIVDYLPNDEYDEVLSKNIAYLELYDTSANNAIIECIVRNTPVLVNPLPAVKEYLGEDYPLYFQSREEAAAKAEDFALIEETYHYLKQHPIKEKLSNDYFLKSIVKSEIYQQLS</sequence>
<feature type="domain" description="Glycosyltransferase 2-like" evidence="2">
    <location>
        <begin position="369"/>
        <end position="517"/>
    </location>
</feature>
<name>A0A1D8TY07_9CYAN</name>
<dbReference type="RefSeq" id="WP_070394944.1">
    <property type="nucleotide sequence ID" value="NZ_CP017599.1"/>
</dbReference>
<reference evidence="4" key="1">
    <citation type="submission" date="2016-10" db="EMBL/GenBank/DDBJ databases">
        <title>Comparative genomics uncovers the prolific and rare metabolic potential of the cyanobacterial genus Moorea.</title>
        <authorList>
            <person name="Leao T."/>
            <person name="Castelao G."/>
            <person name="Korobeynikov A."/>
            <person name="Monroe E.A."/>
            <person name="Podell S."/>
            <person name="Glukhov E."/>
            <person name="Allen E."/>
            <person name="Gerwick W.H."/>
            <person name="Gerwick L."/>
        </authorList>
    </citation>
    <scope>NUCLEOTIDE SEQUENCE [LARGE SCALE GENOMIC DNA]</scope>
    <source>
        <strain evidence="4">PAL-8-15-08-1</strain>
    </source>
</reference>
<organism evidence="3 4">
    <name type="scientific">Moorena producens PAL-8-15-08-1</name>
    <dbReference type="NCBI Taxonomy" id="1458985"/>
    <lineage>
        <taxon>Bacteria</taxon>
        <taxon>Bacillati</taxon>
        <taxon>Cyanobacteriota</taxon>
        <taxon>Cyanophyceae</taxon>
        <taxon>Coleofasciculales</taxon>
        <taxon>Coleofasciculaceae</taxon>
        <taxon>Moorena</taxon>
    </lineage>
</organism>
<evidence type="ECO:0000313" key="4">
    <source>
        <dbReference type="Proteomes" id="UP000177870"/>
    </source>
</evidence>
<gene>
    <name evidence="3" type="ORF">BJP34_26620</name>
</gene>
<accession>A0A1D8TY07</accession>
<dbReference type="PANTHER" id="PTHR22916">
    <property type="entry name" value="GLYCOSYLTRANSFERASE"/>
    <property type="match status" value="1"/>
</dbReference>
<evidence type="ECO:0000259" key="2">
    <source>
        <dbReference type="Pfam" id="PF00535"/>
    </source>
</evidence>
<evidence type="ECO:0000313" key="3">
    <source>
        <dbReference type="EMBL" id="AOX02539.1"/>
    </source>
</evidence>
<dbReference type="KEGG" id="mpro:BJP34_26620"/>
<dbReference type="SUPFAM" id="SSF53448">
    <property type="entry name" value="Nucleotide-diphospho-sugar transferases"/>
    <property type="match status" value="1"/>
</dbReference>
<feature type="region of interest" description="Disordered" evidence="1">
    <location>
        <begin position="622"/>
        <end position="643"/>
    </location>
</feature>
<dbReference type="Pfam" id="PF00535">
    <property type="entry name" value="Glycos_transf_2"/>
    <property type="match status" value="1"/>
</dbReference>
<dbReference type="PANTHER" id="PTHR22916:SF3">
    <property type="entry name" value="UDP-GLCNAC:BETAGAL BETA-1,3-N-ACETYLGLUCOSAMINYLTRANSFERASE-LIKE PROTEIN 1"/>
    <property type="match status" value="1"/>
</dbReference>
<dbReference type="EMBL" id="CP017599">
    <property type="protein sequence ID" value="AOX02539.1"/>
    <property type="molecule type" value="Genomic_DNA"/>
</dbReference>
<feature type="compositionally biased region" description="Polar residues" evidence="1">
    <location>
        <begin position="622"/>
        <end position="637"/>
    </location>
</feature>
<dbReference type="Gene3D" id="3.90.550.10">
    <property type="entry name" value="Spore Coat Polysaccharide Biosynthesis Protein SpsA, Chain A"/>
    <property type="match status" value="1"/>
</dbReference>
<dbReference type="InterPro" id="IPR001173">
    <property type="entry name" value="Glyco_trans_2-like"/>
</dbReference>
<proteinExistence type="predicted"/>
<dbReference type="OrthoDB" id="456017at2"/>
<dbReference type="STRING" id="1458985.BJP34_26620"/>
<dbReference type="Proteomes" id="UP000177870">
    <property type="component" value="Chromosome"/>
</dbReference>
<protein>
    <recommendedName>
        <fullName evidence="2">Glycosyltransferase 2-like domain-containing protein</fullName>
    </recommendedName>
</protein>